<protein>
    <submittedName>
        <fullName evidence="1">Transmembrane protein 154</fullName>
    </submittedName>
</protein>
<keyword evidence="1" id="KW-0812">Transmembrane</keyword>
<feature type="non-terminal residue" evidence="1">
    <location>
        <position position="1"/>
    </location>
</feature>
<reference evidence="1" key="1">
    <citation type="submission" date="2016-05" db="EMBL/GenBank/DDBJ databases">
        <authorList>
            <person name="Lavstsen T."/>
            <person name="Jespersen J.S."/>
        </authorList>
    </citation>
    <scope>NUCLEOTIDE SEQUENCE</scope>
    <source>
        <tissue evidence="1">Brain</tissue>
    </source>
</reference>
<proteinExistence type="predicted"/>
<name>A0A1A8Q1I1_9TELE</name>
<organism evidence="1">
    <name type="scientific">Nothobranchius pienaari</name>
    <dbReference type="NCBI Taxonomy" id="704102"/>
    <lineage>
        <taxon>Eukaryota</taxon>
        <taxon>Metazoa</taxon>
        <taxon>Chordata</taxon>
        <taxon>Craniata</taxon>
        <taxon>Vertebrata</taxon>
        <taxon>Euteleostomi</taxon>
        <taxon>Actinopterygii</taxon>
        <taxon>Neopterygii</taxon>
        <taxon>Teleostei</taxon>
        <taxon>Neoteleostei</taxon>
        <taxon>Acanthomorphata</taxon>
        <taxon>Ovalentaria</taxon>
        <taxon>Atherinomorphae</taxon>
        <taxon>Cyprinodontiformes</taxon>
        <taxon>Nothobranchiidae</taxon>
        <taxon>Nothobranchius</taxon>
    </lineage>
</organism>
<sequence length="59" mass="7091">KMFPLYWSWRWMNWTSGSKKTVKRCSDFHRHTMNSCQNRSFHLSASHKPMSSRKLSGND</sequence>
<reference evidence="1" key="2">
    <citation type="submission" date="2016-06" db="EMBL/GenBank/DDBJ databases">
        <title>The genome of a short-lived fish provides insights into sex chromosome evolution and the genetic control of aging.</title>
        <authorList>
            <person name="Reichwald K."/>
            <person name="Felder M."/>
            <person name="Petzold A."/>
            <person name="Koch P."/>
            <person name="Groth M."/>
            <person name="Platzer M."/>
        </authorList>
    </citation>
    <scope>NUCLEOTIDE SEQUENCE</scope>
    <source>
        <tissue evidence="1">Brain</tissue>
    </source>
</reference>
<keyword evidence="1" id="KW-0472">Membrane</keyword>
<accession>A0A1A8Q1I1</accession>
<gene>
    <name evidence="1" type="primary">TMEM154</name>
</gene>
<dbReference type="EMBL" id="HAEG01010412">
    <property type="protein sequence ID" value="SBR87059.1"/>
    <property type="molecule type" value="Transcribed_RNA"/>
</dbReference>
<dbReference type="AlphaFoldDB" id="A0A1A8Q1I1"/>
<evidence type="ECO:0000313" key="1">
    <source>
        <dbReference type="EMBL" id="SBR87059.1"/>
    </source>
</evidence>